<keyword evidence="2" id="KW-1277">Toxin-antitoxin system</keyword>
<accession>A0A348G4G4</accession>
<sequence>MSTRTTRSEKLDLRLSPAAKQTLRRAAEASHKTLTEFVLDSAVQRAEEVLAEHRSIRLSPEDWAEFQQRLDAPPVVHPRLARLLQDDGPAD</sequence>
<evidence type="ECO:0000313" key="7">
    <source>
        <dbReference type="EMBL" id="BBF94447.1"/>
    </source>
</evidence>
<organism evidence="7 8">
    <name type="scientific">Blastochloris tepida</name>
    <dbReference type="NCBI Taxonomy" id="2233851"/>
    <lineage>
        <taxon>Bacteria</taxon>
        <taxon>Pseudomonadati</taxon>
        <taxon>Pseudomonadota</taxon>
        <taxon>Alphaproteobacteria</taxon>
        <taxon>Hyphomicrobiales</taxon>
        <taxon>Blastochloridaceae</taxon>
        <taxon>Blastochloris</taxon>
    </lineage>
</organism>
<dbReference type="PANTHER" id="PTHR35401:SF1">
    <property type="entry name" value="CYTOPLASMIC PROTEIN"/>
    <property type="match status" value="1"/>
</dbReference>
<evidence type="ECO:0000256" key="3">
    <source>
        <dbReference type="ARBA" id="ARBA00023015"/>
    </source>
</evidence>
<dbReference type="InterPro" id="IPR014795">
    <property type="entry name" value="TacA_1-like"/>
</dbReference>
<evidence type="ECO:0000256" key="1">
    <source>
        <dbReference type="ARBA" id="ARBA00022491"/>
    </source>
</evidence>
<dbReference type="Gene3D" id="1.20.5.780">
    <property type="entry name" value="Single helix bin"/>
    <property type="match status" value="1"/>
</dbReference>
<dbReference type="GO" id="GO:0003677">
    <property type="term" value="F:DNA binding"/>
    <property type="evidence" value="ECO:0007669"/>
    <property type="project" value="UniProtKB-KW"/>
</dbReference>
<dbReference type="Proteomes" id="UP000266934">
    <property type="component" value="Chromosome"/>
</dbReference>
<keyword evidence="3" id="KW-0805">Transcription regulation</keyword>
<keyword evidence="5" id="KW-0804">Transcription</keyword>
<dbReference type="GO" id="GO:0006355">
    <property type="term" value="P:regulation of DNA-templated transcription"/>
    <property type="evidence" value="ECO:0007669"/>
    <property type="project" value="InterPro"/>
</dbReference>
<evidence type="ECO:0000256" key="5">
    <source>
        <dbReference type="ARBA" id="ARBA00023163"/>
    </source>
</evidence>
<keyword evidence="1" id="KW-0678">Repressor</keyword>
<evidence type="ECO:0000256" key="2">
    <source>
        <dbReference type="ARBA" id="ARBA00022649"/>
    </source>
</evidence>
<dbReference type="AlphaFoldDB" id="A0A348G4G4"/>
<keyword evidence="4" id="KW-0238">DNA-binding</keyword>
<keyword evidence="8" id="KW-1185">Reference proteome</keyword>
<evidence type="ECO:0000256" key="4">
    <source>
        <dbReference type="ARBA" id="ARBA00023125"/>
    </source>
</evidence>
<dbReference type="RefSeq" id="WP_126401545.1">
    <property type="nucleotide sequence ID" value="NZ_AP018907.1"/>
</dbReference>
<dbReference type="EMBL" id="AP018907">
    <property type="protein sequence ID" value="BBF94447.1"/>
    <property type="molecule type" value="Genomic_DNA"/>
</dbReference>
<dbReference type="SUPFAM" id="SSF47598">
    <property type="entry name" value="Ribbon-helix-helix"/>
    <property type="match status" value="1"/>
</dbReference>
<comment type="similarity">
    <text evidence="6">Belongs to the TacA antitoxin family.</text>
</comment>
<evidence type="ECO:0000313" key="8">
    <source>
        <dbReference type="Proteomes" id="UP000266934"/>
    </source>
</evidence>
<protein>
    <recommendedName>
        <fullName evidence="9">DUF1778 domain-containing protein</fullName>
    </recommendedName>
</protein>
<reference evidence="7 8" key="1">
    <citation type="submission" date="2018-08" db="EMBL/GenBank/DDBJ databases">
        <title>Complete genome sequencing of Blastochloris tepida GI.</title>
        <authorList>
            <person name="Tsukatani Y."/>
            <person name="Mori H."/>
        </authorList>
    </citation>
    <scope>NUCLEOTIDE SEQUENCE [LARGE SCALE GENOMIC DNA]</scope>
    <source>
        <strain evidence="7 8">GI</strain>
    </source>
</reference>
<evidence type="ECO:0008006" key="9">
    <source>
        <dbReference type="Google" id="ProtNLM"/>
    </source>
</evidence>
<dbReference type="Pfam" id="PF08681">
    <property type="entry name" value="TacA1"/>
    <property type="match status" value="1"/>
</dbReference>
<gene>
    <name evidence="7" type="ORF">BLTE_31320</name>
</gene>
<dbReference type="PANTHER" id="PTHR35401">
    <property type="entry name" value="COPG FAMILY HELIX-TURN-HELIX PROTEIN-RELATED-RELATED"/>
    <property type="match status" value="1"/>
</dbReference>
<dbReference type="OrthoDB" id="559702at2"/>
<evidence type="ECO:0000256" key="6">
    <source>
        <dbReference type="ARBA" id="ARBA00049988"/>
    </source>
</evidence>
<dbReference type="KEGG" id="blag:BLTE_31320"/>
<name>A0A348G4G4_9HYPH</name>
<proteinExistence type="inferred from homology"/>
<dbReference type="InterPro" id="IPR010985">
    <property type="entry name" value="Ribbon_hlx_hlx"/>
</dbReference>